<proteinExistence type="predicted"/>
<reference evidence="2 3" key="1">
    <citation type="journal article" date="2018" name="New Phytol.">
        <title>Phylogenomics of Endogonaceae and evolution of mycorrhizas within Mucoromycota.</title>
        <authorList>
            <person name="Chang Y."/>
            <person name="Desiro A."/>
            <person name="Na H."/>
            <person name="Sandor L."/>
            <person name="Lipzen A."/>
            <person name="Clum A."/>
            <person name="Barry K."/>
            <person name="Grigoriev I.V."/>
            <person name="Martin F.M."/>
            <person name="Stajich J.E."/>
            <person name="Smith M.E."/>
            <person name="Bonito G."/>
            <person name="Spatafora J.W."/>
        </authorList>
    </citation>
    <scope>NUCLEOTIDE SEQUENCE [LARGE SCALE GENOMIC DNA]</scope>
    <source>
        <strain evidence="2 3">AD002</strain>
    </source>
</reference>
<protein>
    <submittedName>
        <fullName evidence="2">Uncharacterized protein</fullName>
    </submittedName>
</protein>
<dbReference type="Proteomes" id="UP000274822">
    <property type="component" value="Unassembled WGS sequence"/>
</dbReference>
<feature type="compositionally biased region" description="Pro residues" evidence="1">
    <location>
        <begin position="1"/>
        <end position="11"/>
    </location>
</feature>
<sequence length="151" mass="17215">MMPSRSPPRPQAPRKDSEPLVTARTCSSTNTRCRMTSMKWTAWTISITDFDVDMKCDLPELLTAQGFEDISSDFVSAPINWNGQVGVLMKNNLMNFWEACRPVVMSKLGLDEEGCTDLYIRTMQQMAKAKTYTDIPYVYGRKPINKTFQKV</sequence>
<dbReference type="AlphaFoldDB" id="A0A433QHP4"/>
<evidence type="ECO:0000256" key="1">
    <source>
        <dbReference type="SAM" id="MobiDB-lite"/>
    </source>
</evidence>
<comment type="caution">
    <text evidence="2">The sequence shown here is derived from an EMBL/GenBank/DDBJ whole genome shotgun (WGS) entry which is preliminary data.</text>
</comment>
<feature type="region of interest" description="Disordered" evidence="1">
    <location>
        <begin position="1"/>
        <end position="23"/>
    </location>
</feature>
<evidence type="ECO:0000313" key="2">
    <source>
        <dbReference type="EMBL" id="RUS29274.1"/>
    </source>
</evidence>
<gene>
    <name evidence="2" type="ORF">BC938DRAFT_480854</name>
</gene>
<dbReference type="EMBL" id="RBNJ01005377">
    <property type="protein sequence ID" value="RUS29274.1"/>
    <property type="molecule type" value="Genomic_DNA"/>
</dbReference>
<name>A0A433QHP4_9FUNG</name>
<organism evidence="2 3">
    <name type="scientific">Jimgerdemannia flammicorona</name>
    <dbReference type="NCBI Taxonomy" id="994334"/>
    <lineage>
        <taxon>Eukaryota</taxon>
        <taxon>Fungi</taxon>
        <taxon>Fungi incertae sedis</taxon>
        <taxon>Mucoromycota</taxon>
        <taxon>Mucoromycotina</taxon>
        <taxon>Endogonomycetes</taxon>
        <taxon>Endogonales</taxon>
        <taxon>Endogonaceae</taxon>
        <taxon>Jimgerdemannia</taxon>
    </lineage>
</organism>
<evidence type="ECO:0000313" key="3">
    <source>
        <dbReference type="Proteomes" id="UP000274822"/>
    </source>
</evidence>
<accession>A0A433QHP4</accession>
<keyword evidence="3" id="KW-1185">Reference proteome</keyword>